<name>A0A1C3EBI9_9GAMM</name>
<accession>A0A1C3EBI9</accession>
<keyword evidence="3" id="KW-1185">Reference proteome</keyword>
<reference evidence="2 3" key="1">
    <citation type="submission" date="2016-05" db="EMBL/GenBank/DDBJ databases">
        <title>Genomic Taxonomy of the Vibrionaceae.</title>
        <authorList>
            <person name="Gomez-Gil B."/>
            <person name="Enciso-Ibarra J."/>
        </authorList>
    </citation>
    <scope>NUCLEOTIDE SEQUENCE [LARGE SCALE GENOMIC DNA]</scope>
    <source>
        <strain evidence="2 3">CAIM 1920</strain>
    </source>
</reference>
<evidence type="ECO:0008006" key="4">
    <source>
        <dbReference type="Google" id="ProtNLM"/>
    </source>
</evidence>
<comment type="caution">
    <text evidence="2">The sequence shown here is derived from an EMBL/GenBank/DDBJ whole genome shotgun (WGS) entry which is preliminary data.</text>
</comment>
<organism evidence="2 3">
    <name type="scientific">Veronia pacifica</name>
    <dbReference type="NCBI Taxonomy" id="1080227"/>
    <lineage>
        <taxon>Bacteria</taxon>
        <taxon>Pseudomonadati</taxon>
        <taxon>Pseudomonadota</taxon>
        <taxon>Gammaproteobacteria</taxon>
        <taxon>Vibrionales</taxon>
        <taxon>Vibrionaceae</taxon>
        <taxon>Veronia</taxon>
    </lineage>
</organism>
<sequence length="212" mass="23084">MKKTLITAVIAATLSPAVLADVTREGWQLSFGLGTAINSSEKIEIERDGKQDIVLDDVSFDSKPSPLYFAIKAGKWSGSTAYELEFIHNKLHANEKDVGQGIDNLEISNDVNFIYLNYAVAKNQWVARGGIGPVVASPTLIINGLKLDDGYQVKGVTGQFGLEREFMVNDSVSVGIEGKVSHSYTRLDLGDGASMDLPNTALHFLFNIKYTL</sequence>
<dbReference type="STRING" id="1080227.A8L45_19920"/>
<evidence type="ECO:0000313" key="3">
    <source>
        <dbReference type="Proteomes" id="UP000094936"/>
    </source>
</evidence>
<protein>
    <recommendedName>
        <fullName evidence="4">Outer membrane protein beta-barrel domain-containing protein</fullName>
    </recommendedName>
</protein>
<evidence type="ECO:0000313" key="2">
    <source>
        <dbReference type="EMBL" id="ODA30602.1"/>
    </source>
</evidence>
<proteinExistence type="predicted"/>
<evidence type="ECO:0000256" key="1">
    <source>
        <dbReference type="SAM" id="SignalP"/>
    </source>
</evidence>
<feature type="chain" id="PRO_5008672955" description="Outer membrane protein beta-barrel domain-containing protein" evidence="1">
    <location>
        <begin position="21"/>
        <end position="212"/>
    </location>
</feature>
<dbReference type="Proteomes" id="UP000094936">
    <property type="component" value="Unassembled WGS sequence"/>
</dbReference>
<feature type="signal peptide" evidence="1">
    <location>
        <begin position="1"/>
        <end position="20"/>
    </location>
</feature>
<dbReference type="EMBL" id="LYBM01000051">
    <property type="protein sequence ID" value="ODA30602.1"/>
    <property type="molecule type" value="Genomic_DNA"/>
</dbReference>
<dbReference type="OrthoDB" id="5917052at2"/>
<dbReference type="RefSeq" id="WP_068905113.1">
    <property type="nucleotide sequence ID" value="NZ_JBHUIF010000029.1"/>
</dbReference>
<keyword evidence="1" id="KW-0732">Signal</keyword>
<dbReference type="AlphaFoldDB" id="A0A1C3EBI9"/>
<gene>
    <name evidence="2" type="ORF">A8L45_19920</name>
</gene>